<dbReference type="Pfam" id="PF00531">
    <property type="entry name" value="Death"/>
    <property type="match status" value="1"/>
</dbReference>
<dbReference type="Gene3D" id="1.10.533.10">
    <property type="entry name" value="Death Domain, Fas"/>
    <property type="match status" value="1"/>
</dbReference>
<evidence type="ECO:0000313" key="2">
    <source>
        <dbReference type="EMBL" id="PFX28345.1"/>
    </source>
</evidence>
<dbReference type="InterPro" id="IPR011029">
    <property type="entry name" value="DEATH-like_dom_sf"/>
</dbReference>
<comment type="caution">
    <text evidence="2">The sequence shown here is derived from an EMBL/GenBank/DDBJ whole genome shotgun (WGS) entry which is preliminary data.</text>
</comment>
<dbReference type="OrthoDB" id="5985756at2759"/>
<organism evidence="2 3">
    <name type="scientific">Stylophora pistillata</name>
    <name type="common">Smooth cauliflower coral</name>
    <dbReference type="NCBI Taxonomy" id="50429"/>
    <lineage>
        <taxon>Eukaryota</taxon>
        <taxon>Metazoa</taxon>
        <taxon>Cnidaria</taxon>
        <taxon>Anthozoa</taxon>
        <taxon>Hexacorallia</taxon>
        <taxon>Scleractinia</taxon>
        <taxon>Astrocoeniina</taxon>
        <taxon>Pocilloporidae</taxon>
        <taxon>Stylophora</taxon>
    </lineage>
</organism>
<proteinExistence type="predicted"/>
<dbReference type="Proteomes" id="UP000225706">
    <property type="component" value="Unassembled WGS sequence"/>
</dbReference>
<reference evidence="3" key="1">
    <citation type="journal article" date="2017" name="bioRxiv">
        <title>Comparative analysis of the genomes of Stylophora pistillata and Acropora digitifera provides evidence for extensive differences between species of corals.</title>
        <authorList>
            <person name="Voolstra C.R."/>
            <person name="Li Y."/>
            <person name="Liew Y.J."/>
            <person name="Baumgarten S."/>
            <person name="Zoccola D."/>
            <person name="Flot J.-F."/>
            <person name="Tambutte S."/>
            <person name="Allemand D."/>
            <person name="Aranda M."/>
        </authorList>
    </citation>
    <scope>NUCLEOTIDE SEQUENCE [LARGE SCALE GENOMIC DNA]</scope>
</reference>
<evidence type="ECO:0000259" key="1">
    <source>
        <dbReference type="PROSITE" id="PS50017"/>
    </source>
</evidence>
<name>A0A2B4SIS4_STYPI</name>
<dbReference type="GO" id="GO:0007165">
    <property type="term" value="P:signal transduction"/>
    <property type="evidence" value="ECO:0007669"/>
    <property type="project" value="InterPro"/>
</dbReference>
<dbReference type="SUPFAM" id="SSF47986">
    <property type="entry name" value="DEATH domain"/>
    <property type="match status" value="1"/>
</dbReference>
<protein>
    <recommendedName>
        <fullName evidence="1">Death domain-containing protein</fullName>
    </recommendedName>
</protein>
<dbReference type="AlphaFoldDB" id="A0A2B4SIS4"/>
<evidence type="ECO:0000313" key="3">
    <source>
        <dbReference type="Proteomes" id="UP000225706"/>
    </source>
</evidence>
<keyword evidence="3" id="KW-1185">Reference proteome</keyword>
<gene>
    <name evidence="2" type="ORF">AWC38_SpisGene6928</name>
</gene>
<dbReference type="PROSITE" id="PS50017">
    <property type="entry name" value="DEATH_DOMAIN"/>
    <property type="match status" value="1"/>
</dbReference>
<sequence length="175" mass="19675">MNLAEAEVFVPFEEVWLRRYYWTVTGYLPEHKLQEIDFLPGCTAFAGRCCFSMIDKMAQGSSETSNQTNRGRGAQDPRLAQFKKKVVTLLQCMSIQEEAGECWMHLGANLKIPDSELSNIGADHQRNAEKGLAVLQSWRNRKGRDATVGCLYDAFKAAGKKKSAEKVLELCKPKP</sequence>
<dbReference type="EMBL" id="LSMT01000085">
    <property type="protein sequence ID" value="PFX28345.1"/>
    <property type="molecule type" value="Genomic_DNA"/>
</dbReference>
<feature type="domain" description="Death" evidence="1">
    <location>
        <begin position="95"/>
        <end position="171"/>
    </location>
</feature>
<accession>A0A2B4SIS4</accession>
<dbReference type="CDD" id="cd01670">
    <property type="entry name" value="Death"/>
    <property type="match status" value="1"/>
</dbReference>
<dbReference type="InterPro" id="IPR000488">
    <property type="entry name" value="Death_dom"/>
</dbReference>